<protein>
    <submittedName>
        <fullName evidence="2">Pyruvate dehydrogenase E2 component (Dihydrolipoamide acetyltransferase)</fullName>
    </submittedName>
</protein>
<dbReference type="EMBL" id="FMVW01000008">
    <property type="protein sequence ID" value="SCZ43792.1"/>
    <property type="molecule type" value="Genomic_DNA"/>
</dbReference>
<accession>A0A1G5P2P4</accession>
<dbReference type="GO" id="GO:0047372">
    <property type="term" value="F:monoacylglycerol lipase activity"/>
    <property type="evidence" value="ECO:0007669"/>
    <property type="project" value="TreeGrafter"/>
</dbReference>
<reference evidence="3" key="1">
    <citation type="submission" date="2016-10" db="EMBL/GenBank/DDBJ databases">
        <authorList>
            <person name="Varghese N."/>
            <person name="Submissions S."/>
        </authorList>
    </citation>
    <scope>NUCLEOTIDE SEQUENCE [LARGE SCALE GENOMIC DNA]</scope>
    <source>
        <strain evidence="3">DSM 2698</strain>
    </source>
</reference>
<dbReference type="OrthoDB" id="9804723at2"/>
<keyword evidence="2" id="KW-0670">Pyruvate</keyword>
<name>A0A1G5P2P4_AFIMA</name>
<dbReference type="InterPro" id="IPR000073">
    <property type="entry name" value="AB_hydrolase_1"/>
</dbReference>
<evidence type="ECO:0000259" key="1">
    <source>
        <dbReference type="Pfam" id="PF12697"/>
    </source>
</evidence>
<gene>
    <name evidence="2" type="ORF">SAMN03080610_03127</name>
</gene>
<dbReference type="InterPro" id="IPR050266">
    <property type="entry name" value="AB_hydrolase_sf"/>
</dbReference>
<dbReference type="RefSeq" id="WP_092815317.1">
    <property type="nucleotide sequence ID" value="NZ_FMVW01000008.1"/>
</dbReference>
<keyword evidence="2" id="KW-0808">Transferase</keyword>
<organism evidence="2 3">
    <name type="scientific">Afifella marina DSM 2698</name>
    <dbReference type="NCBI Taxonomy" id="1120955"/>
    <lineage>
        <taxon>Bacteria</taxon>
        <taxon>Pseudomonadati</taxon>
        <taxon>Pseudomonadota</taxon>
        <taxon>Alphaproteobacteria</taxon>
        <taxon>Hyphomicrobiales</taxon>
        <taxon>Afifellaceae</taxon>
        <taxon>Afifella</taxon>
    </lineage>
</organism>
<dbReference type="SUPFAM" id="SSF53474">
    <property type="entry name" value="alpha/beta-Hydrolases"/>
    <property type="match status" value="1"/>
</dbReference>
<feature type="domain" description="AB hydrolase-1" evidence="1">
    <location>
        <begin position="17"/>
        <end position="238"/>
    </location>
</feature>
<dbReference type="PRINTS" id="PR00111">
    <property type="entry name" value="ABHYDROLASE"/>
</dbReference>
<dbReference type="Pfam" id="PF12697">
    <property type="entry name" value="Abhydrolase_6"/>
    <property type="match status" value="1"/>
</dbReference>
<dbReference type="AlphaFoldDB" id="A0A1G5P2P4"/>
<dbReference type="InterPro" id="IPR029058">
    <property type="entry name" value="AB_hydrolase_fold"/>
</dbReference>
<dbReference type="STRING" id="1120955.SAMN03080610_03127"/>
<evidence type="ECO:0000313" key="3">
    <source>
        <dbReference type="Proteomes" id="UP000199347"/>
    </source>
</evidence>
<sequence>MSSLFVRRVGKNDGIPVVLLHGFGGSHRTWDDVCAELGRERAILLYDLPGHAASLGYPELGHAVTAARAVRADLAERAPDGFHLVGHSMGGAAAALIALKEPEKTRSLTLLAPGGFGPAVNHRALTHYAAARGPEEMRRVLEEFVGFRAELPEDLILGLAAEREAPGAGEALTAISETLHAGGAQKTLPLEAIAALPCPLKLLWGEQDRILPASQARGLPGVIGVHLFADSGHMLPWEIPSAASRLISENSR</sequence>
<dbReference type="PANTHER" id="PTHR43798:SF5">
    <property type="entry name" value="MONOACYLGLYCEROL LIPASE ABHD6"/>
    <property type="match status" value="1"/>
</dbReference>
<dbReference type="Gene3D" id="3.40.50.1820">
    <property type="entry name" value="alpha/beta hydrolase"/>
    <property type="match status" value="1"/>
</dbReference>
<evidence type="ECO:0000313" key="2">
    <source>
        <dbReference type="EMBL" id="SCZ43792.1"/>
    </source>
</evidence>
<dbReference type="PANTHER" id="PTHR43798">
    <property type="entry name" value="MONOACYLGLYCEROL LIPASE"/>
    <property type="match status" value="1"/>
</dbReference>
<dbReference type="Proteomes" id="UP000199347">
    <property type="component" value="Unassembled WGS sequence"/>
</dbReference>
<keyword evidence="3" id="KW-1185">Reference proteome</keyword>
<dbReference type="GO" id="GO:0046464">
    <property type="term" value="P:acylglycerol catabolic process"/>
    <property type="evidence" value="ECO:0007669"/>
    <property type="project" value="TreeGrafter"/>
</dbReference>
<proteinExistence type="predicted"/>
<dbReference type="GO" id="GO:0016740">
    <property type="term" value="F:transferase activity"/>
    <property type="evidence" value="ECO:0007669"/>
    <property type="project" value="UniProtKB-KW"/>
</dbReference>
<dbReference type="GO" id="GO:0016020">
    <property type="term" value="C:membrane"/>
    <property type="evidence" value="ECO:0007669"/>
    <property type="project" value="TreeGrafter"/>
</dbReference>